<evidence type="ECO:0000313" key="7">
    <source>
        <dbReference type="EMBL" id="CAD7629306.1"/>
    </source>
</evidence>
<sequence length="136" mass="15542">MGLFKQSSLSVRLIRMGCKNRPFYQLGALPTRRRPNLLPDEVIGNVDPIPNHNNEIIASVDLRRLAYWTGKRVIFSNGAKSILGMAGWLPIPPKVYIKALENREKERSEPLEKSGDKEDNEDEFVIEKVLTEKRIV</sequence>
<dbReference type="GO" id="GO:0032543">
    <property type="term" value="P:mitochondrial translation"/>
    <property type="evidence" value="ECO:0007669"/>
    <property type="project" value="TreeGrafter"/>
</dbReference>
<dbReference type="GO" id="GO:0005763">
    <property type="term" value="C:mitochondrial small ribosomal subunit"/>
    <property type="evidence" value="ECO:0007669"/>
    <property type="project" value="TreeGrafter"/>
</dbReference>
<dbReference type="PANTHER" id="PTHR12919">
    <property type="entry name" value="30S RIBOSOMAL PROTEIN S16"/>
    <property type="match status" value="1"/>
</dbReference>
<comment type="similarity">
    <text evidence="1">Belongs to the bacterial ribosomal protein bS16 family.</text>
</comment>
<protein>
    <recommendedName>
        <fullName evidence="4">Small ribosomal subunit protein bS16m</fullName>
    </recommendedName>
    <alternativeName>
        <fullName evidence="5">28S ribosomal protein S16, mitochondrial</fullName>
    </alternativeName>
</protein>
<gene>
    <name evidence="7" type="ORF">OSB1V03_LOCUS9723</name>
</gene>
<evidence type="ECO:0000256" key="1">
    <source>
        <dbReference type="ARBA" id="ARBA00006668"/>
    </source>
</evidence>
<keyword evidence="8" id="KW-1185">Reference proteome</keyword>
<dbReference type="EMBL" id="OC861263">
    <property type="protein sequence ID" value="CAD7629306.1"/>
    <property type="molecule type" value="Genomic_DNA"/>
</dbReference>
<dbReference type="OrthoDB" id="407221at2759"/>
<accession>A0A7R9KU54</accession>
<evidence type="ECO:0000256" key="5">
    <source>
        <dbReference type="ARBA" id="ARBA00035438"/>
    </source>
</evidence>
<dbReference type="Gene3D" id="3.30.1320.10">
    <property type="match status" value="1"/>
</dbReference>
<feature type="compositionally biased region" description="Basic and acidic residues" evidence="6">
    <location>
        <begin position="104"/>
        <end position="117"/>
    </location>
</feature>
<evidence type="ECO:0000256" key="2">
    <source>
        <dbReference type="ARBA" id="ARBA00022980"/>
    </source>
</evidence>
<organism evidence="7">
    <name type="scientific">Medioppia subpectinata</name>
    <dbReference type="NCBI Taxonomy" id="1979941"/>
    <lineage>
        <taxon>Eukaryota</taxon>
        <taxon>Metazoa</taxon>
        <taxon>Ecdysozoa</taxon>
        <taxon>Arthropoda</taxon>
        <taxon>Chelicerata</taxon>
        <taxon>Arachnida</taxon>
        <taxon>Acari</taxon>
        <taxon>Acariformes</taxon>
        <taxon>Sarcoptiformes</taxon>
        <taxon>Oribatida</taxon>
        <taxon>Brachypylina</taxon>
        <taxon>Oppioidea</taxon>
        <taxon>Oppiidae</taxon>
        <taxon>Medioppia</taxon>
    </lineage>
</organism>
<reference evidence="7" key="1">
    <citation type="submission" date="2020-11" db="EMBL/GenBank/DDBJ databases">
        <authorList>
            <person name="Tran Van P."/>
        </authorList>
    </citation>
    <scope>NUCLEOTIDE SEQUENCE</scope>
</reference>
<dbReference type="Pfam" id="PF00886">
    <property type="entry name" value="Ribosomal_S16"/>
    <property type="match status" value="1"/>
</dbReference>
<name>A0A7R9KU54_9ACAR</name>
<evidence type="ECO:0000256" key="6">
    <source>
        <dbReference type="SAM" id="MobiDB-lite"/>
    </source>
</evidence>
<evidence type="ECO:0000313" key="8">
    <source>
        <dbReference type="Proteomes" id="UP000759131"/>
    </source>
</evidence>
<evidence type="ECO:0000256" key="4">
    <source>
        <dbReference type="ARBA" id="ARBA00035263"/>
    </source>
</evidence>
<evidence type="ECO:0000256" key="3">
    <source>
        <dbReference type="ARBA" id="ARBA00023274"/>
    </source>
</evidence>
<proteinExistence type="inferred from homology"/>
<dbReference type="PANTHER" id="PTHR12919:SF20">
    <property type="entry name" value="SMALL RIBOSOMAL SUBUNIT PROTEIN BS16M"/>
    <property type="match status" value="1"/>
</dbReference>
<keyword evidence="2" id="KW-0689">Ribosomal protein</keyword>
<dbReference type="SUPFAM" id="SSF54565">
    <property type="entry name" value="Ribosomal protein S16"/>
    <property type="match status" value="1"/>
</dbReference>
<keyword evidence="3" id="KW-0687">Ribonucleoprotein</keyword>
<dbReference type="EMBL" id="CAJPIZ010006688">
    <property type="protein sequence ID" value="CAG2109736.1"/>
    <property type="molecule type" value="Genomic_DNA"/>
</dbReference>
<dbReference type="GO" id="GO:0003735">
    <property type="term" value="F:structural constituent of ribosome"/>
    <property type="evidence" value="ECO:0007669"/>
    <property type="project" value="InterPro"/>
</dbReference>
<dbReference type="InterPro" id="IPR023803">
    <property type="entry name" value="Ribosomal_bS16_dom_sf"/>
</dbReference>
<feature type="region of interest" description="Disordered" evidence="6">
    <location>
        <begin position="104"/>
        <end position="123"/>
    </location>
</feature>
<dbReference type="Proteomes" id="UP000759131">
    <property type="component" value="Unassembled WGS sequence"/>
</dbReference>
<dbReference type="AlphaFoldDB" id="A0A7R9KU54"/>
<dbReference type="InterPro" id="IPR000307">
    <property type="entry name" value="Ribosomal_bS16"/>
</dbReference>